<dbReference type="eggNOG" id="COG2055">
    <property type="taxonomic scope" value="Bacteria"/>
</dbReference>
<dbReference type="EMBL" id="CP003282">
    <property type="protein sequence ID" value="AFG36386.1"/>
    <property type="molecule type" value="Genomic_DNA"/>
</dbReference>
<comment type="similarity">
    <text evidence="1">Belongs to the LDH2/MDH2 oxidoreductase family.</text>
</comment>
<dbReference type="OrthoDB" id="9769447at2"/>
<name>H9UFU3_SPIAZ</name>
<dbReference type="PATRIC" id="fig|889378.3.peg.284"/>
<proteinExistence type="inferred from homology"/>
<dbReference type="AlphaFoldDB" id="H9UFU3"/>
<dbReference type="KEGG" id="sfc:Spiaf_0278"/>
<dbReference type="SUPFAM" id="SSF89733">
    <property type="entry name" value="L-sulfolactate dehydrogenase-like"/>
    <property type="match status" value="1"/>
</dbReference>
<dbReference type="GO" id="GO:0016491">
    <property type="term" value="F:oxidoreductase activity"/>
    <property type="evidence" value="ECO:0007669"/>
    <property type="project" value="UniProtKB-KW"/>
</dbReference>
<evidence type="ECO:0000313" key="4">
    <source>
        <dbReference type="Proteomes" id="UP000007383"/>
    </source>
</evidence>
<dbReference type="PANTHER" id="PTHR11091:SF0">
    <property type="entry name" value="MALATE DEHYDROGENASE"/>
    <property type="match status" value="1"/>
</dbReference>
<dbReference type="PANTHER" id="PTHR11091">
    <property type="entry name" value="OXIDOREDUCTASE-RELATED"/>
    <property type="match status" value="1"/>
</dbReference>
<reference evidence="4" key="1">
    <citation type="journal article" date="2013" name="Stand. Genomic Sci.">
        <title>Complete genome sequence of the halophilic bacterium Spirochaeta africana type strain (Z-7692(T)) from the alkaline Lake Magadi in the East African Rift.</title>
        <authorList>
            <person name="Liolos K."/>
            <person name="Abt B."/>
            <person name="Scheuner C."/>
            <person name="Teshima H."/>
            <person name="Held B."/>
            <person name="Lapidus A."/>
            <person name="Nolan M."/>
            <person name="Lucas S."/>
            <person name="Deshpande S."/>
            <person name="Cheng J.F."/>
            <person name="Tapia R."/>
            <person name="Goodwin L.A."/>
            <person name="Pitluck S."/>
            <person name="Pagani I."/>
            <person name="Ivanova N."/>
            <person name="Mavromatis K."/>
            <person name="Mikhailova N."/>
            <person name="Huntemann M."/>
            <person name="Pati A."/>
            <person name="Chen A."/>
            <person name="Palaniappan K."/>
            <person name="Land M."/>
            <person name="Rohde M."/>
            <person name="Tindall B.J."/>
            <person name="Detter J.C."/>
            <person name="Goker M."/>
            <person name="Bristow J."/>
            <person name="Eisen J.A."/>
            <person name="Markowitz V."/>
            <person name="Hugenholtz P."/>
            <person name="Woyke T."/>
            <person name="Klenk H.P."/>
            <person name="Kyrpides N.C."/>
        </authorList>
    </citation>
    <scope>NUCLEOTIDE SEQUENCE</scope>
    <source>
        <strain evidence="4">ATCC 700263 / DSM 8902 / Z-7692</strain>
    </source>
</reference>
<dbReference type="HOGENOM" id="CLU_040452_2_0_12"/>
<evidence type="ECO:0000256" key="2">
    <source>
        <dbReference type="ARBA" id="ARBA00023002"/>
    </source>
</evidence>
<keyword evidence="2" id="KW-0560">Oxidoreductase</keyword>
<dbReference type="InterPro" id="IPR043143">
    <property type="entry name" value="Mal/L-sulf/L-lact_DH-like_NADP"/>
</dbReference>
<gene>
    <name evidence="3" type="ordered locus">Spiaf_0278</name>
</gene>
<organism evidence="3 4">
    <name type="scientific">Spirochaeta africana (strain ATCC 700263 / DSM 8902 / Z-7692)</name>
    <dbReference type="NCBI Taxonomy" id="889378"/>
    <lineage>
        <taxon>Bacteria</taxon>
        <taxon>Pseudomonadati</taxon>
        <taxon>Spirochaetota</taxon>
        <taxon>Spirochaetia</taxon>
        <taxon>Spirochaetales</taxon>
        <taxon>Spirochaetaceae</taxon>
        <taxon>Spirochaeta</taxon>
    </lineage>
</organism>
<dbReference type="RefSeq" id="WP_014454384.1">
    <property type="nucleotide sequence ID" value="NC_017098.1"/>
</dbReference>
<evidence type="ECO:0000256" key="1">
    <source>
        <dbReference type="ARBA" id="ARBA00006056"/>
    </source>
</evidence>
<dbReference type="InterPro" id="IPR043144">
    <property type="entry name" value="Mal/L-sulf/L-lact_DH-like_ah"/>
</dbReference>
<dbReference type="Gene3D" id="1.10.1530.10">
    <property type="match status" value="1"/>
</dbReference>
<dbReference type="InterPro" id="IPR036111">
    <property type="entry name" value="Mal/L-sulfo/L-lacto_DH-like_sf"/>
</dbReference>
<accession>H9UFU3</accession>
<dbReference type="InterPro" id="IPR003767">
    <property type="entry name" value="Malate/L-lactate_DH-like"/>
</dbReference>
<dbReference type="Pfam" id="PF02615">
    <property type="entry name" value="Ldh_2"/>
    <property type="match status" value="1"/>
</dbReference>
<keyword evidence="4" id="KW-1185">Reference proteome</keyword>
<protein>
    <submittedName>
        <fullName evidence="3">Malate/lactate dehydrogenase</fullName>
    </submittedName>
</protein>
<dbReference type="Proteomes" id="UP000007383">
    <property type="component" value="Chromosome"/>
</dbReference>
<evidence type="ECO:0000313" key="3">
    <source>
        <dbReference type="EMBL" id="AFG36386.1"/>
    </source>
</evidence>
<sequence>MRLPESELYPWVNSILQAVGLRPTDAVMVTDIFMRASRRELGHHDLHDLPGRLQQLQSRAINPTPSFTPLRDEPGVYVFDGDGGLGELCCGHACRQAIERAQQTGIGLASVRHSNHFLAGYPYAQIGAEQNCMLLVYTNTDPSMTGPGGSEAVIGNNPIGFGAPGSTDTAPMLLDTAMAYSSIGNLKALQQGNHRIPDYWALDQERRPTTDPGAALAGWRVRPIGEHKGFGLALMHEVLTGVLSGGETTTGIASPGGLNTHSQTVIAIAAPDTPRGLLQLSRQLQEHNLRLPGAAAAERELQSRHEGIGLQPQGISALVEWSRQLGVALPNSVQDSPD</sequence>
<dbReference type="Gene3D" id="3.30.1370.60">
    <property type="entry name" value="Hypothetical oxidoreductase yiak, domain 2"/>
    <property type="match status" value="1"/>
</dbReference>